<reference evidence="3" key="1">
    <citation type="submission" date="2025-08" db="UniProtKB">
        <authorList>
            <consortium name="RefSeq"/>
        </authorList>
    </citation>
    <scope>IDENTIFICATION</scope>
</reference>
<gene>
    <name evidence="3" type="primary">LOC106012847</name>
</gene>
<feature type="coiled-coil region" evidence="1">
    <location>
        <begin position="272"/>
        <end position="323"/>
    </location>
</feature>
<dbReference type="PANTHER" id="PTHR24110">
    <property type="entry name" value="CENTROSOMAL PROTEIN OF 78 KDA"/>
    <property type="match status" value="1"/>
</dbReference>
<keyword evidence="2" id="KW-1185">Reference proteome</keyword>
<sequence>MPGIRRITANNNPMLGDDGSRLLADALKDDLWLKALDLQACGVSSAGAQSFLEVLKYNTTLVVLDLRRNPLIDRDVMHSLMEQLMLNSNGEDGEYKWTKAEGPEDSTSKQTVRTRRRATKVLNSSLGKKTTIKVSQPSSRRRPRVTGGVTRRADVLRSPGLPWRTALRANRFRGHPPEVSKFVNDQSVDATSSSILVTSGSGKHLLADYNNHHDDDDDDDDSMTATTSAVADVVVTGEYGGGSGGSGKLVRIRAEADAAMRKLEESHLSLDLNNQKDVKVELEQMRRHLREERLARAQADHRVMQLMMENRQLTQEVTRLRSAGTGSGSAVMEDENFLRSIETSFKQFHAFIDMLREAGLEQLVTMAGLDQSQMPFN</sequence>
<organism evidence="2 3">
    <name type="scientific">Aplysia californica</name>
    <name type="common">California sea hare</name>
    <dbReference type="NCBI Taxonomy" id="6500"/>
    <lineage>
        <taxon>Eukaryota</taxon>
        <taxon>Metazoa</taxon>
        <taxon>Spiralia</taxon>
        <taxon>Lophotrochozoa</taxon>
        <taxon>Mollusca</taxon>
        <taxon>Gastropoda</taxon>
        <taxon>Heterobranchia</taxon>
        <taxon>Euthyneura</taxon>
        <taxon>Tectipleura</taxon>
        <taxon>Aplysiida</taxon>
        <taxon>Aplysioidea</taxon>
        <taxon>Aplysiidae</taxon>
        <taxon>Aplysia</taxon>
    </lineage>
</organism>
<dbReference type="InterPro" id="IPR032675">
    <property type="entry name" value="LRR_dom_sf"/>
</dbReference>
<dbReference type="Gene3D" id="3.80.10.10">
    <property type="entry name" value="Ribonuclease Inhibitor"/>
    <property type="match status" value="1"/>
</dbReference>
<feature type="non-terminal residue" evidence="3">
    <location>
        <position position="377"/>
    </location>
</feature>
<evidence type="ECO:0000313" key="3">
    <source>
        <dbReference type="RefSeq" id="XP_012942460.2"/>
    </source>
</evidence>
<accession>A0ABM1A7Q6</accession>
<dbReference type="PANTHER" id="PTHR24110:SF3">
    <property type="entry name" value="CENTROSOMAL PROTEIN OF 78 KDA"/>
    <property type="match status" value="1"/>
</dbReference>
<dbReference type="RefSeq" id="XP_012942460.2">
    <property type="nucleotide sequence ID" value="XM_013087006.2"/>
</dbReference>
<dbReference type="Proteomes" id="UP000694888">
    <property type="component" value="Unplaced"/>
</dbReference>
<dbReference type="SUPFAM" id="SSF52047">
    <property type="entry name" value="RNI-like"/>
    <property type="match status" value="1"/>
</dbReference>
<name>A0ABM1A7Q6_APLCA</name>
<keyword evidence="1" id="KW-0175">Coiled coil</keyword>
<dbReference type="GeneID" id="106012847"/>
<evidence type="ECO:0000256" key="1">
    <source>
        <dbReference type="SAM" id="Coils"/>
    </source>
</evidence>
<protein>
    <submittedName>
        <fullName evidence="3">Centrosomal protein of 78 kDa</fullName>
    </submittedName>
</protein>
<proteinExistence type="predicted"/>
<evidence type="ECO:0000313" key="2">
    <source>
        <dbReference type="Proteomes" id="UP000694888"/>
    </source>
</evidence>